<gene>
    <name evidence="11" type="primary">MCYN0857</name>
    <name evidence="11" type="ORF">NCTC10184_00040</name>
</gene>
<dbReference type="PROSITE" id="PS50893">
    <property type="entry name" value="ABC_TRANSPORTER_2"/>
    <property type="match status" value="1"/>
</dbReference>
<dbReference type="Proteomes" id="UP000290876">
    <property type="component" value="Chromosome"/>
</dbReference>
<keyword evidence="5 11" id="KW-0067">ATP-binding</keyword>
<evidence type="ECO:0000256" key="6">
    <source>
        <dbReference type="ARBA" id="ARBA00022989"/>
    </source>
</evidence>
<dbReference type="Gene3D" id="3.40.50.300">
    <property type="entry name" value="P-loop containing nucleotide triphosphate hydrolases"/>
    <property type="match status" value="1"/>
</dbReference>
<evidence type="ECO:0000259" key="9">
    <source>
        <dbReference type="PROSITE" id="PS50893"/>
    </source>
</evidence>
<dbReference type="InterPro" id="IPR003439">
    <property type="entry name" value="ABC_transporter-like_ATP-bd"/>
</dbReference>
<dbReference type="InterPro" id="IPR036640">
    <property type="entry name" value="ABC1_TM_sf"/>
</dbReference>
<reference evidence="11 12" key="1">
    <citation type="submission" date="2019-01" db="EMBL/GenBank/DDBJ databases">
        <authorList>
            <consortium name="Pathogen Informatics"/>
        </authorList>
    </citation>
    <scope>NUCLEOTIDE SEQUENCE [LARGE SCALE GENOMIC DNA]</scope>
    <source>
        <strain evidence="11 12">NCTC10184</strain>
    </source>
</reference>
<feature type="transmembrane region" description="Helical" evidence="8">
    <location>
        <begin position="165"/>
        <end position="188"/>
    </location>
</feature>
<dbReference type="AlphaFoldDB" id="A0A449B9I0"/>
<comment type="subcellular location">
    <subcellularLocation>
        <location evidence="1">Cell membrane</location>
        <topology evidence="1">Multi-pass membrane protein</topology>
    </subcellularLocation>
</comment>
<dbReference type="PANTHER" id="PTHR24221">
    <property type="entry name" value="ATP-BINDING CASSETTE SUB-FAMILY B"/>
    <property type="match status" value="1"/>
</dbReference>
<keyword evidence="12" id="KW-1185">Reference proteome</keyword>
<evidence type="ECO:0000256" key="7">
    <source>
        <dbReference type="ARBA" id="ARBA00023136"/>
    </source>
</evidence>
<dbReference type="Gene3D" id="1.20.1560.10">
    <property type="entry name" value="ABC transporter type 1, transmembrane domain"/>
    <property type="match status" value="1"/>
</dbReference>
<keyword evidence="6 8" id="KW-1133">Transmembrane helix</keyword>
<dbReference type="GO" id="GO:0016887">
    <property type="term" value="F:ATP hydrolysis activity"/>
    <property type="evidence" value="ECO:0007669"/>
    <property type="project" value="InterPro"/>
</dbReference>
<proteinExistence type="inferred from homology"/>
<dbReference type="InterPro" id="IPR017871">
    <property type="entry name" value="ABC_transporter-like_CS"/>
</dbReference>
<dbReference type="OrthoDB" id="397513at2"/>
<feature type="domain" description="ABC transmembrane type-1" evidence="10">
    <location>
        <begin position="51"/>
        <end position="192"/>
    </location>
</feature>
<dbReference type="PANTHER" id="PTHR24221:SF654">
    <property type="entry name" value="ATP-BINDING CASSETTE SUB-FAMILY B MEMBER 6"/>
    <property type="match status" value="1"/>
</dbReference>
<dbReference type="GO" id="GO:0005524">
    <property type="term" value="F:ATP binding"/>
    <property type="evidence" value="ECO:0007669"/>
    <property type="project" value="UniProtKB-KW"/>
</dbReference>
<evidence type="ECO:0000256" key="2">
    <source>
        <dbReference type="ARBA" id="ARBA00005417"/>
    </source>
</evidence>
<dbReference type="Pfam" id="PF00005">
    <property type="entry name" value="ABC_tran"/>
    <property type="match status" value="1"/>
</dbReference>
<dbReference type="GO" id="GO:0005886">
    <property type="term" value="C:plasma membrane"/>
    <property type="evidence" value="ECO:0007669"/>
    <property type="project" value="UniProtKB-SubCell"/>
</dbReference>
<evidence type="ECO:0000313" key="11">
    <source>
        <dbReference type="EMBL" id="VEU77826.1"/>
    </source>
</evidence>
<keyword evidence="3 8" id="KW-0812">Transmembrane</keyword>
<dbReference type="SMART" id="SM00382">
    <property type="entry name" value="AAA"/>
    <property type="match status" value="1"/>
</dbReference>
<evidence type="ECO:0000256" key="4">
    <source>
        <dbReference type="ARBA" id="ARBA00022741"/>
    </source>
</evidence>
<name>A0A449B9I0_9BACT</name>
<evidence type="ECO:0000259" key="10">
    <source>
        <dbReference type="PROSITE" id="PS50929"/>
    </source>
</evidence>
<dbReference type="InterPro" id="IPR003593">
    <property type="entry name" value="AAA+_ATPase"/>
</dbReference>
<evidence type="ECO:0000256" key="3">
    <source>
        <dbReference type="ARBA" id="ARBA00022692"/>
    </source>
</evidence>
<protein>
    <submittedName>
        <fullName evidence="11">ABC transporter, ATP-binding protein</fullName>
    </submittedName>
</protein>
<dbReference type="EMBL" id="LR215043">
    <property type="protein sequence ID" value="VEU77826.1"/>
    <property type="molecule type" value="Genomic_DNA"/>
</dbReference>
<evidence type="ECO:0000313" key="12">
    <source>
        <dbReference type="Proteomes" id="UP000290876"/>
    </source>
</evidence>
<dbReference type="InterPro" id="IPR039421">
    <property type="entry name" value="Type_1_exporter"/>
</dbReference>
<dbReference type="PROSITE" id="PS00211">
    <property type="entry name" value="ABC_TRANSPORTER_1"/>
    <property type="match status" value="1"/>
</dbReference>
<dbReference type="Pfam" id="PF00664">
    <property type="entry name" value="ABC_membrane"/>
    <property type="match status" value="1"/>
</dbReference>
<dbReference type="SUPFAM" id="SSF90123">
    <property type="entry name" value="ABC transporter transmembrane region"/>
    <property type="match status" value="1"/>
</dbReference>
<dbReference type="GO" id="GO:0140359">
    <property type="term" value="F:ABC-type transporter activity"/>
    <property type="evidence" value="ECO:0007669"/>
    <property type="project" value="InterPro"/>
</dbReference>
<keyword evidence="4" id="KW-0547">Nucleotide-binding</keyword>
<organism evidence="11 12">
    <name type="scientific">Mycoplasmopsis columbinasalis</name>
    <dbReference type="NCBI Taxonomy" id="114880"/>
    <lineage>
        <taxon>Bacteria</taxon>
        <taxon>Bacillati</taxon>
        <taxon>Mycoplasmatota</taxon>
        <taxon>Mycoplasmoidales</taxon>
        <taxon>Metamycoplasmataceae</taxon>
        <taxon>Mycoplasmopsis</taxon>
    </lineage>
</organism>
<evidence type="ECO:0000256" key="1">
    <source>
        <dbReference type="ARBA" id="ARBA00004651"/>
    </source>
</evidence>
<dbReference type="PROSITE" id="PS50929">
    <property type="entry name" value="ABC_TM1F"/>
    <property type="match status" value="1"/>
</dbReference>
<evidence type="ECO:0000256" key="8">
    <source>
        <dbReference type="SAM" id="Phobius"/>
    </source>
</evidence>
<dbReference type="InterPro" id="IPR011527">
    <property type="entry name" value="ABC1_TM_dom"/>
</dbReference>
<feature type="transmembrane region" description="Helical" evidence="8">
    <location>
        <begin position="79"/>
        <end position="100"/>
    </location>
</feature>
<dbReference type="InterPro" id="IPR027417">
    <property type="entry name" value="P-loop_NTPase"/>
</dbReference>
<dbReference type="KEGG" id="mcob:NCTC10184_00040"/>
<comment type="similarity">
    <text evidence="2">Belongs to the ABC transporter superfamily.</text>
</comment>
<dbReference type="SUPFAM" id="SSF52540">
    <property type="entry name" value="P-loop containing nucleoside triphosphate hydrolases"/>
    <property type="match status" value="1"/>
</dbReference>
<accession>A0A449B9I0</accession>
<evidence type="ECO:0000256" key="5">
    <source>
        <dbReference type="ARBA" id="ARBA00022840"/>
    </source>
</evidence>
<sequence>MWIGELIKAKIERSFKSKIFQDILNLKIDRLRNIDFSFVSINTSKLIKVYSNSFVNIIESVVFCISSFLYAFIYMGLESYILCVFSISITCLWVMFAYLIKPIFIKNQRKLFKFESDFQNETFKFLKASETIKQIAKTSFLKAKIDNENKKLYSQFKKVGLWKSFNSSLTTIFFAISQIGLIVLATYLMQRNLLKNTNSLSSIIYISGLLSVPMVRIEKLFFYRVDFLTAKLKISKIFANSNDIARTDRINLASLNSLTFIDFKYDLKNVHISIPKFEISKGDRVKISGKSGSGKTTLLRLLMNEDQSYQGKVLVNDELTLHDAAPKITYISQNESLLPVSLLQNITLSNENTENEKEKVRQIISEVGLAHKTNDLNQSIETFSLGEQKRVEIARALYFDAQLYIFDEAFTGIDFATKNAIIEIIKEKIKDKIFIFVTHDNNLNLHNKEICVSE</sequence>
<keyword evidence="7 8" id="KW-0472">Membrane</keyword>
<feature type="domain" description="ABC transporter" evidence="9">
    <location>
        <begin position="253"/>
        <end position="454"/>
    </location>
</feature>
<feature type="transmembrane region" description="Helical" evidence="8">
    <location>
        <begin position="54"/>
        <end position="73"/>
    </location>
</feature>